<dbReference type="Proteomes" id="UP000037035">
    <property type="component" value="Unassembled WGS sequence"/>
</dbReference>
<organism evidence="1 2">
    <name type="scientific">Puccinia sorghi</name>
    <dbReference type="NCBI Taxonomy" id="27349"/>
    <lineage>
        <taxon>Eukaryota</taxon>
        <taxon>Fungi</taxon>
        <taxon>Dikarya</taxon>
        <taxon>Basidiomycota</taxon>
        <taxon>Pucciniomycotina</taxon>
        <taxon>Pucciniomycetes</taxon>
        <taxon>Pucciniales</taxon>
        <taxon>Pucciniaceae</taxon>
        <taxon>Puccinia</taxon>
    </lineage>
</organism>
<dbReference type="VEuPathDB" id="FungiDB:VP01_3155g2"/>
<evidence type="ECO:0000313" key="1">
    <source>
        <dbReference type="EMBL" id="KNZ53723.1"/>
    </source>
</evidence>
<comment type="caution">
    <text evidence="1">The sequence shown here is derived from an EMBL/GenBank/DDBJ whole genome shotgun (WGS) entry which is preliminary data.</text>
</comment>
<accession>A0A0L6UYV4</accession>
<protein>
    <recommendedName>
        <fullName evidence="3">Reverse transcriptase Ty1/copia-type domain-containing protein</fullName>
    </recommendedName>
</protein>
<dbReference type="OrthoDB" id="1433854at2759"/>
<dbReference type="CDD" id="cd09272">
    <property type="entry name" value="RNase_HI_RT_Ty1"/>
    <property type="match status" value="1"/>
</dbReference>
<evidence type="ECO:0000313" key="2">
    <source>
        <dbReference type="Proteomes" id="UP000037035"/>
    </source>
</evidence>
<sequence length="131" mass="14865">MSSMESDLNALLDGEENQWLLFLIEELWPLKVPALLFHVDNRGLVEKLKKFGSNSKTKHLDIKIKALREKYSTNEINIKLIPSEHMLADSLTKAAPHQSVKKLQGKCFLAGSSFFSEHLPQKAREPKPPSE</sequence>
<dbReference type="AlphaFoldDB" id="A0A0L6UYV4"/>
<gene>
    <name evidence="1" type="ORF">VP01_3155g2</name>
</gene>
<proteinExistence type="predicted"/>
<dbReference type="EMBL" id="LAVV01008119">
    <property type="protein sequence ID" value="KNZ53723.1"/>
    <property type="molecule type" value="Genomic_DNA"/>
</dbReference>
<name>A0A0L6UYV4_9BASI</name>
<evidence type="ECO:0008006" key="3">
    <source>
        <dbReference type="Google" id="ProtNLM"/>
    </source>
</evidence>
<keyword evidence="2" id="KW-1185">Reference proteome</keyword>
<reference evidence="1 2" key="1">
    <citation type="submission" date="2015-08" db="EMBL/GenBank/DDBJ databases">
        <title>Next Generation Sequencing and Analysis of the Genome of Puccinia sorghi L Schw, the Causal Agent of Maize Common Rust.</title>
        <authorList>
            <person name="Rochi L."/>
            <person name="Burguener G."/>
            <person name="Darino M."/>
            <person name="Turjanski A."/>
            <person name="Kreff E."/>
            <person name="Dieguez M.J."/>
            <person name="Sacco F."/>
        </authorList>
    </citation>
    <scope>NUCLEOTIDE SEQUENCE [LARGE SCALE GENOMIC DNA]</scope>
    <source>
        <strain evidence="1 2">RO10H11247</strain>
    </source>
</reference>